<dbReference type="PANTHER" id="PTHR12315">
    <property type="entry name" value="BICOID-INTERACTING PROTEIN RELATED"/>
    <property type="match status" value="1"/>
</dbReference>
<comment type="similarity">
    <text evidence="1 6">Belongs to the methyltransferase superfamily.</text>
</comment>
<dbReference type="Pfam" id="PF06859">
    <property type="entry name" value="Bin3"/>
    <property type="match status" value="1"/>
</dbReference>
<keyword evidence="3 6" id="KW-0808">Transferase</keyword>
<dbReference type="CDD" id="cd02440">
    <property type="entry name" value="AdoMet_MTases"/>
    <property type="match status" value="1"/>
</dbReference>
<feature type="domain" description="Bin3-type SAM" evidence="8">
    <location>
        <begin position="21"/>
        <end position="276"/>
    </location>
</feature>
<feature type="region of interest" description="Disordered" evidence="7">
    <location>
        <begin position="85"/>
        <end position="130"/>
    </location>
</feature>
<protein>
    <recommendedName>
        <fullName evidence="6">RNA methyltransferase</fullName>
        <ecNumber evidence="6">2.1.1.-</ecNumber>
    </recommendedName>
</protein>
<evidence type="ECO:0000313" key="10">
    <source>
        <dbReference type="Proteomes" id="UP001498398"/>
    </source>
</evidence>
<dbReference type="InterPro" id="IPR041698">
    <property type="entry name" value="Methyltransf_25"/>
</dbReference>
<evidence type="ECO:0000256" key="2">
    <source>
        <dbReference type="ARBA" id="ARBA00022603"/>
    </source>
</evidence>
<dbReference type="SUPFAM" id="SSF53335">
    <property type="entry name" value="S-adenosyl-L-methionine-dependent methyltransferases"/>
    <property type="match status" value="1"/>
</dbReference>
<dbReference type="PANTHER" id="PTHR12315:SF0">
    <property type="entry name" value="7SK SNRNA METHYLPHOSPHATE CAPPING ENZYME"/>
    <property type="match status" value="1"/>
</dbReference>
<keyword evidence="2 6" id="KW-0489">Methyltransferase</keyword>
<evidence type="ECO:0000256" key="7">
    <source>
        <dbReference type="SAM" id="MobiDB-lite"/>
    </source>
</evidence>
<evidence type="ECO:0000256" key="1">
    <source>
        <dbReference type="ARBA" id="ARBA00008361"/>
    </source>
</evidence>
<name>A0ABR1IS49_9AGAR</name>
<keyword evidence="10" id="KW-1185">Reference proteome</keyword>
<dbReference type="InterPro" id="IPR010675">
    <property type="entry name" value="Bin3_C"/>
</dbReference>
<sequence length="276" mass="31092">MSVPIHGNYHGYYSKRPSINDPRLDALPRDLFSGKRVLDVGCNEGWVTCEVAQCFGAAKVVGVDIDDTLIRAAWRRRLQVWSAQGPTSDLDAKEETRNGDGINSQRRSKKRKLDEQESTEGSESVKQRPNPDYFPASFEHSFGPLPIPPSHIRGNDVFPHNISFRTADWVEESIVEDRDGYDVVLAFSISKWIHLNGGDEGLRKFFDKVHRVLKIGGSFVLEPQAWDTYKKAKRMNKTLKDNAQNLEIRPEDFESILAEMGFGPKKSFGEIGEGGP</sequence>
<proteinExistence type="inferred from homology"/>
<dbReference type="PROSITE" id="PS51515">
    <property type="entry name" value="BIN3_SAM"/>
    <property type="match status" value="1"/>
</dbReference>
<evidence type="ECO:0000256" key="6">
    <source>
        <dbReference type="RuleBase" id="RU367087"/>
    </source>
</evidence>
<dbReference type="Gene3D" id="3.40.50.150">
    <property type="entry name" value="Vaccinia Virus protein VP39"/>
    <property type="match status" value="1"/>
</dbReference>
<evidence type="ECO:0000259" key="8">
    <source>
        <dbReference type="PROSITE" id="PS51515"/>
    </source>
</evidence>
<organism evidence="9 10">
    <name type="scientific">Marasmiellus scandens</name>
    <dbReference type="NCBI Taxonomy" id="2682957"/>
    <lineage>
        <taxon>Eukaryota</taxon>
        <taxon>Fungi</taxon>
        <taxon>Dikarya</taxon>
        <taxon>Basidiomycota</taxon>
        <taxon>Agaricomycotina</taxon>
        <taxon>Agaricomycetes</taxon>
        <taxon>Agaricomycetidae</taxon>
        <taxon>Agaricales</taxon>
        <taxon>Marasmiineae</taxon>
        <taxon>Omphalotaceae</taxon>
        <taxon>Marasmiellus</taxon>
    </lineage>
</organism>
<evidence type="ECO:0000256" key="4">
    <source>
        <dbReference type="ARBA" id="ARBA00022691"/>
    </source>
</evidence>
<reference evidence="9 10" key="1">
    <citation type="submission" date="2024-01" db="EMBL/GenBank/DDBJ databases">
        <title>A draft genome for the cacao thread blight pathogen Marasmiellus scandens.</title>
        <authorList>
            <person name="Baruah I.K."/>
            <person name="Leung J."/>
            <person name="Bukari Y."/>
            <person name="Amoako-Attah I."/>
            <person name="Meinhardt L.W."/>
            <person name="Bailey B.A."/>
            <person name="Cohen S.P."/>
        </authorList>
    </citation>
    <scope>NUCLEOTIDE SEQUENCE [LARGE SCALE GENOMIC DNA]</scope>
    <source>
        <strain evidence="9 10">GH-19</strain>
    </source>
</reference>
<dbReference type="InterPro" id="IPR039772">
    <property type="entry name" value="Bin3-like"/>
</dbReference>
<gene>
    <name evidence="9" type="ORF">VKT23_017367</name>
</gene>
<comment type="caution">
    <text evidence="9">The sequence shown here is derived from an EMBL/GenBank/DDBJ whole genome shotgun (WGS) entry which is preliminary data.</text>
</comment>
<dbReference type="InterPro" id="IPR024160">
    <property type="entry name" value="BIN3_SAM-bd_dom"/>
</dbReference>
<dbReference type="EC" id="2.1.1.-" evidence="6"/>
<dbReference type="Proteomes" id="UP001498398">
    <property type="component" value="Unassembled WGS sequence"/>
</dbReference>
<evidence type="ECO:0000256" key="3">
    <source>
        <dbReference type="ARBA" id="ARBA00022679"/>
    </source>
</evidence>
<evidence type="ECO:0000256" key="5">
    <source>
        <dbReference type="PROSITE-ProRule" id="PRU00848"/>
    </source>
</evidence>
<accession>A0ABR1IS49</accession>
<keyword evidence="4 5" id="KW-0949">S-adenosyl-L-methionine</keyword>
<dbReference type="InterPro" id="IPR029063">
    <property type="entry name" value="SAM-dependent_MTases_sf"/>
</dbReference>
<dbReference type="EMBL" id="JBANRG010000071">
    <property type="protein sequence ID" value="KAK7439792.1"/>
    <property type="molecule type" value="Genomic_DNA"/>
</dbReference>
<evidence type="ECO:0000313" key="9">
    <source>
        <dbReference type="EMBL" id="KAK7439792.1"/>
    </source>
</evidence>
<dbReference type="Pfam" id="PF13649">
    <property type="entry name" value="Methyltransf_25"/>
    <property type="match status" value="1"/>
</dbReference>